<evidence type="ECO:0000256" key="6">
    <source>
        <dbReference type="HAMAP-Rule" id="MF_00069"/>
    </source>
</evidence>
<dbReference type="PANTHER" id="PTHR30109">
    <property type="entry name" value="HYDROXYLAMINE REDUCTASE"/>
    <property type="match status" value="1"/>
</dbReference>
<dbReference type="GO" id="GO:0042542">
    <property type="term" value="P:response to hydrogen peroxide"/>
    <property type="evidence" value="ECO:0007669"/>
    <property type="project" value="TreeGrafter"/>
</dbReference>
<dbReference type="EMBL" id="SODD01000049">
    <property type="protein sequence ID" value="TDW13123.1"/>
    <property type="molecule type" value="Genomic_DNA"/>
</dbReference>
<dbReference type="Pfam" id="PF03063">
    <property type="entry name" value="Prismane"/>
    <property type="match status" value="1"/>
</dbReference>
<dbReference type="InterPro" id="IPR011254">
    <property type="entry name" value="Prismane-like_sf"/>
</dbReference>
<feature type="modified residue" description="Cysteine persulfide" evidence="6">
    <location>
        <position position="368"/>
    </location>
</feature>
<dbReference type="InterPro" id="IPR016099">
    <property type="entry name" value="Prismane-like_a/b-sand"/>
</dbReference>
<evidence type="ECO:0000313" key="8">
    <source>
        <dbReference type="Proteomes" id="UP000294743"/>
    </source>
</evidence>
<sequence>MNTKMFCNQCEEAAGNKACTIQGVCGKDSELANLLDELKEYLKVLSKQIENDTEGHNEEKRFIMDSLFKLITNANFNKENIRHQIEEAKTYTKRNDVVAFYEENEDINALKSLIMGGLMGMAAYHSHATHLGYEDQDIHNFMVKTLAGFNEMHDLETCLRVVDETGAYGVKVMAFLDTANTSSYGNPEITNVNIGVGTRPGILISGHDLADLAQLLEQSKDSGIDIYTHSEMLPAHYYPKFKQYSHLKGNYGNAWWKQTTEFETFNGPILFTTNCIVPPKANAGYVDRLYSTGNCDYPGFKRIPVNPDGTKDFSEIIKQAQSCSSPTEIESGSIVGGFAHNQVLALADTVVENIKNGSIRKFIVMSGCDGRKRDRTYYADFARTLKDDTIILTSGCAKYRYNKLNLGDINGVPRVLDAGQCNDSYSWVVIAMKLQEIFKLNDINELPISFNIAWYEQKAIIVLLSLLHLGIKDIKVGPSLPSYLSETTASYLVEHYGISGIQSVVEDITTFG</sequence>
<organism evidence="7 8">
    <name type="scientific">Breznakia blatticola</name>
    <dbReference type="NCBI Taxonomy" id="1754012"/>
    <lineage>
        <taxon>Bacteria</taxon>
        <taxon>Bacillati</taxon>
        <taxon>Bacillota</taxon>
        <taxon>Erysipelotrichia</taxon>
        <taxon>Erysipelotrichales</taxon>
        <taxon>Erysipelotrichaceae</taxon>
        <taxon>Breznakia</taxon>
    </lineage>
</organism>
<evidence type="ECO:0000256" key="2">
    <source>
        <dbReference type="ARBA" id="ARBA00022723"/>
    </source>
</evidence>
<keyword evidence="4 6" id="KW-0408">Iron</keyword>
<dbReference type="PIRSF" id="PIRSF000076">
    <property type="entry name" value="HCP"/>
    <property type="match status" value="1"/>
</dbReference>
<keyword evidence="6" id="KW-0004">4Fe-4S</keyword>
<comment type="subcellular location">
    <subcellularLocation>
        <location evidence="6">Cytoplasm</location>
    </subcellularLocation>
</comment>
<dbReference type="EC" id="1.7.99.1" evidence="6"/>
<dbReference type="GO" id="GO:0050418">
    <property type="term" value="F:hydroxylamine reductase activity"/>
    <property type="evidence" value="ECO:0007669"/>
    <property type="project" value="UniProtKB-UniRule"/>
</dbReference>
<dbReference type="HAMAP" id="MF_00069">
    <property type="entry name" value="Hydroxylam_reduct"/>
    <property type="match status" value="1"/>
</dbReference>
<dbReference type="PANTHER" id="PTHR30109:SF0">
    <property type="entry name" value="HYDROXYLAMINE REDUCTASE"/>
    <property type="match status" value="1"/>
</dbReference>
<feature type="binding site" evidence="6">
    <location>
        <position position="7"/>
    </location>
    <ligand>
        <name>[4Fe-4S] cluster</name>
        <dbReference type="ChEBI" id="CHEBI:49883"/>
    </ligand>
</feature>
<keyword evidence="8" id="KW-1185">Reference proteome</keyword>
<comment type="catalytic activity">
    <reaction evidence="6">
        <text>A + NH4(+) + H2O = hydroxylamine + AH2 + H(+)</text>
        <dbReference type="Rhea" id="RHEA:22052"/>
        <dbReference type="ChEBI" id="CHEBI:13193"/>
        <dbReference type="ChEBI" id="CHEBI:15377"/>
        <dbReference type="ChEBI" id="CHEBI:15378"/>
        <dbReference type="ChEBI" id="CHEBI:15429"/>
        <dbReference type="ChEBI" id="CHEBI:17499"/>
        <dbReference type="ChEBI" id="CHEBI:28938"/>
        <dbReference type="EC" id="1.7.99.1"/>
    </reaction>
</comment>
<dbReference type="NCBIfam" id="NF003658">
    <property type="entry name" value="PRK05290.1"/>
    <property type="match status" value="1"/>
</dbReference>
<dbReference type="SUPFAM" id="SSF56821">
    <property type="entry name" value="Prismane protein-like"/>
    <property type="match status" value="1"/>
</dbReference>
<feature type="binding site" evidence="6">
    <location>
        <position position="25"/>
    </location>
    <ligand>
        <name>[4Fe-4S] cluster</name>
        <dbReference type="ChEBI" id="CHEBI:49883"/>
    </ligand>
</feature>
<evidence type="ECO:0000256" key="3">
    <source>
        <dbReference type="ARBA" id="ARBA00023002"/>
    </source>
</evidence>
<dbReference type="Gene3D" id="3.40.50.2030">
    <property type="match status" value="2"/>
</dbReference>
<feature type="binding site" evidence="6">
    <location>
        <position position="231"/>
    </location>
    <ligand>
        <name>hybrid [4Fe-2O-2S] cluster</name>
        <dbReference type="ChEBI" id="CHEBI:60519"/>
    </ligand>
</feature>
<dbReference type="InterPro" id="IPR004137">
    <property type="entry name" value="HCP/CODH"/>
</dbReference>
<feature type="binding site" evidence="6">
    <location>
        <position position="207"/>
    </location>
    <ligand>
        <name>hybrid [4Fe-2O-2S] cluster</name>
        <dbReference type="ChEBI" id="CHEBI:60519"/>
    </ligand>
</feature>
<dbReference type="AlphaFoldDB" id="A0A4R7ZFT8"/>
<dbReference type="GO" id="GO:0051539">
    <property type="term" value="F:4 iron, 4 sulfur cluster binding"/>
    <property type="evidence" value="ECO:0007669"/>
    <property type="project" value="UniProtKB-KW"/>
</dbReference>
<proteinExistence type="inferred from homology"/>
<comment type="function">
    <text evidence="6">Catalyzes the reduction of hydroxylamine to form NH(3) and H(2)O.</text>
</comment>
<evidence type="ECO:0000313" key="7">
    <source>
        <dbReference type="EMBL" id="TDW13123.1"/>
    </source>
</evidence>
<evidence type="ECO:0000256" key="5">
    <source>
        <dbReference type="ARBA" id="ARBA00023014"/>
    </source>
</evidence>
<feature type="binding site" evidence="6">
    <location>
        <position position="10"/>
    </location>
    <ligand>
        <name>[4Fe-4S] cluster</name>
        <dbReference type="ChEBI" id="CHEBI:49883"/>
    </ligand>
</feature>
<keyword evidence="2 6" id="KW-0479">Metal-binding</keyword>
<feature type="binding site" evidence="6">
    <location>
        <position position="458"/>
    </location>
    <ligand>
        <name>hybrid [4Fe-2O-2S] cluster</name>
        <dbReference type="ChEBI" id="CHEBI:60519"/>
    </ligand>
</feature>
<protein>
    <recommendedName>
        <fullName evidence="6">Hydroxylamine reductase</fullName>
        <ecNumber evidence="6">1.7.99.1</ecNumber>
    </recommendedName>
    <alternativeName>
        <fullName evidence="6">Hybrid-cluster protein</fullName>
        <shortName evidence="6">HCP</shortName>
    </alternativeName>
    <alternativeName>
        <fullName evidence="6">Prismane protein</fullName>
    </alternativeName>
</protein>
<keyword evidence="3 6" id="KW-0560">Oxidoreductase</keyword>
<accession>A0A4R7ZFT8</accession>
<dbReference type="RefSeq" id="WP_166667619.1">
    <property type="nucleotide sequence ID" value="NZ_SODD01000049.1"/>
</dbReference>
<feature type="binding site" evidence="6">
    <location>
        <position position="19"/>
    </location>
    <ligand>
        <name>[4Fe-4S] cluster</name>
        <dbReference type="ChEBI" id="CHEBI:49883"/>
    </ligand>
</feature>
<feature type="binding site" evidence="6">
    <location>
        <position position="456"/>
    </location>
    <ligand>
        <name>hybrid [4Fe-2O-2S] cluster</name>
        <dbReference type="ChEBI" id="CHEBI:60519"/>
    </ligand>
</feature>
<comment type="similarity">
    <text evidence="6">Belongs to the HCP family.</text>
</comment>
<dbReference type="InterPro" id="IPR016100">
    <property type="entry name" value="Prismane_a-bundle"/>
</dbReference>
<comment type="caution">
    <text evidence="7">The sequence shown here is derived from an EMBL/GenBank/DDBJ whole genome shotgun (WGS) entry which is preliminary data.</text>
</comment>
<comment type="cofactor">
    <cofactor evidence="6">
        <name>hybrid [4Fe-2O-2S] cluster</name>
        <dbReference type="ChEBI" id="CHEBI:60519"/>
    </cofactor>
    <text evidence="6">Binds 1 hybrid [4Fe-2O-2S] cluster.</text>
</comment>
<dbReference type="GO" id="GO:0004601">
    <property type="term" value="F:peroxidase activity"/>
    <property type="evidence" value="ECO:0007669"/>
    <property type="project" value="TreeGrafter"/>
</dbReference>
<keyword evidence="5 6" id="KW-0411">Iron-sulfur</keyword>
<dbReference type="NCBIfam" id="TIGR01703">
    <property type="entry name" value="hybrid_clust"/>
    <property type="match status" value="1"/>
</dbReference>
<feature type="binding site" description="via persulfide group" evidence="6">
    <location>
        <position position="368"/>
    </location>
    <ligand>
        <name>hybrid [4Fe-2O-2S] cluster</name>
        <dbReference type="ChEBI" id="CHEBI:60519"/>
    </ligand>
</feature>
<dbReference type="GO" id="GO:0005737">
    <property type="term" value="C:cytoplasm"/>
    <property type="evidence" value="ECO:0007669"/>
    <property type="project" value="UniProtKB-SubCell"/>
</dbReference>
<gene>
    <name evidence="6" type="primary">hcp</name>
    <name evidence="7" type="ORF">EDD63_14913</name>
</gene>
<dbReference type="Proteomes" id="UP000294743">
    <property type="component" value="Unassembled WGS sequence"/>
</dbReference>
<comment type="cofactor">
    <cofactor evidence="6">
        <name>[4Fe-4S] cluster</name>
        <dbReference type="ChEBI" id="CHEBI:49883"/>
    </cofactor>
    <text evidence="6">Binds 1 [4Fe-4S] cluster.</text>
</comment>
<reference evidence="7 8" key="1">
    <citation type="submission" date="2019-03" db="EMBL/GenBank/DDBJ databases">
        <title>Genomic Encyclopedia of Type Strains, Phase IV (KMG-IV): sequencing the most valuable type-strain genomes for metagenomic binning, comparative biology and taxonomic classification.</title>
        <authorList>
            <person name="Goeker M."/>
        </authorList>
    </citation>
    <scope>NUCLEOTIDE SEQUENCE [LARGE SCALE GENOMIC DNA]</scope>
    <source>
        <strain evidence="7 8">DSM 28867</strain>
    </source>
</reference>
<keyword evidence="1 6" id="KW-0963">Cytoplasm</keyword>
<feature type="binding site" evidence="6">
    <location>
        <position position="275"/>
    </location>
    <ligand>
        <name>hybrid [4Fe-2O-2S] cluster</name>
        <dbReference type="ChEBI" id="CHEBI:60519"/>
    </ligand>
</feature>
<name>A0A4R7ZFT8_9FIRM</name>
<evidence type="ECO:0000256" key="4">
    <source>
        <dbReference type="ARBA" id="ARBA00023004"/>
    </source>
</evidence>
<feature type="binding site" evidence="6">
    <location>
        <position position="421"/>
    </location>
    <ligand>
        <name>hybrid [4Fe-2O-2S] cluster</name>
        <dbReference type="ChEBI" id="CHEBI:60519"/>
    </ligand>
</feature>
<dbReference type="Gene3D" id="1.20.1270.20">
    <property type="match status" value="2"/>
</dbReference>
<feature type="binding site" evidence="6">
    <location>
        <position position="396"/>
    </location>
    <ligand>
        <name>hybrid [4Fe-2O-2S] cluster</name>
        <dbReference type="ChEBI" id="CHEBI:60519"/>
    </ligand>
</feature>
<dbReference type="InterPro" id="IPR010048">
    <property type="entry name" value="Hydroxylam_reduct"/>
</dbReference>
<dbReference type="GO" id="GO:0046872">
    <property type="term" value="F:metal ion binding"/>
    <property type="evidence" value="ECO:0007669"/>
    <property type="project" value="UniProtKB-KW"/>
</dbReference>
<evidence type="ECO:0000256" key="1">
    <source>
        <dbReference type="ARBA" id="ARBA00022490"/>
    </source>
</evidence>